<dbReference type="Proteomes" id="UP000815846">
    <property type="component" value="Unassembled WGS sequence"/>
</dbReference>
<keyword evidence="6 9" id="KW-0418">Kinase</keyword>
<organism evidence="10 11">
    <name type="scientific">Colwellia echini</name>
    <dbReference type="NCBI Taxonomy" id="1982103"/>
    <lineage>
        <taxon>Bacteria</taxon>
        <taxon>Pseudomonadati</taxon>
        <taxon>Pseudomonadota</taxon>
        <taxon>Gammaproteobacteria</taxon>
        <taxon>Alteromonadales</taxon>
        <taxon>Colwelliaceae</taxon>
        <taxon>Colwellia</taxon>
    </lineage>
</organism>
<reference evidence="10 11" key="1">
    <citation type="submission" date="2019-08" db="EMBL/GenBank/DDBJ databases">
        <title>Microbe sample from Colwellia echini.</title>
        <authorList>
            <person name="Christiansen L."/>
            <person name="Pathiraja D."/>
            <person name="Schultz-Johansen M."/>
            <person name="Choi I.-G."/>
            <person name="Stougaard P."/>
        </authorList>
    </citation>
    <scope>NUCLEOTIDE SEQUENCE [LARGE SCALE GENOMIC DNA]</scope>
    <source>
        <strain evidence="10 11">A3</strain>
    </source>
</reference>
<evidence type="ECO:0000256" key="3">
    <source>
        <dbReference type="ARBA" id="ARBA00012054"/>
    </source>
</evidence>
<keyword evidence="4 9" id="KW-0808">Transferase</keyword>
<dbReference type="NCBIfam" id="TIGR01313">
    <property type="entry name" value="therm_gnt_kin"/>
    <property type="match status" value="1"/>
</dbReference>
<proteinExistence type="inferred from homology"/>
<evidence type="ECO:0000256" key="8">
    <source>
        <dbReference type="ARBA" id="ARBA00048090"/>
    </source>
</evidence>
<evidence type="ECO:0000256" key="9">
    <source>
        <dbReference type="RuleBase" id="RU363066"/>
    </source>
</evidence>
<protein>
    <recommendedName>
        <fullName evidence="3 9">Gluconokinase</fullName>
        <ecNumber evidence="3 9">2.7.1.12</ecNumber>
    </recommendedName>
</protein>
<dbReference type="Pfam" id="PF01202">
    <property type="entry name" value="SKI"/>
    <property type="match status" value="1"/>
</dbReference>
<keyword evidence="7 9" id="KW-0067">ATP-binding</keyword>
<comment type="catalytic activity">
    <reaction evidence="8 9">
        <text>D-gluconate + ATP = 6-phospho-D-gluconate + ADP + H(+)</text>
        <dbReference type="Rhea" id="RHEA:19433"/>
        <dbReference type="ChEBI" id="CHEBI:15378"/>
        <dbReference type="ChEBI" id="CHEBI:18391"/>
        <dbReference type="ChEBI" id="CHEBI:30616"/>
        <dbReference type="ChEBI" id="CHEBI:58759"/>
        <dbReference type="ChEBI" id="CHEBI:456216"/>
        <dbReference type="EC" id="2.7.1.12"/>
    </reaction>
</comment>
<dbReference type="PANTHER" id="PTHR43442:SF3">
    <property type="entry name" value="GLUCONOKINASE-RELATED"/>
    <property type="match status" value="1"/>
</dbReference>
<dbReference type="SUPFAM" id="SSF52540">
    <property type="entry name" value="P-loop containing nucleoside triphosphate hydrolases"/>
    <property type="match status" value="1"/>
</dbReference>
<dbReference type="PANTHER" id="PTHR43442">
    <property type="entry name" value="GLUCONOKINASE-RELATED"/>
    <property type="match status" value="1"/>
</dbReference>
<evidence type="ECO:0000313" key="11">
    <source>
        <dbReference type="Proteomes" id="UP000815846"/>
    </source>
</evidence>
<accession>A0ABY3MSU3</accession>
<evidence type="ECO:0000256" key="7">
    <source>
        <dbReference type="ARBA" id="ARBA00022840"/>
    </source>
</evidence>
<evidence type="ECO:0000256" key="5">
    <source>
        <dbReference type="ARBA" id="ARBA00022741"/>
    </source>
</evidence>
<dbReference type="InterPro" id="IPR031322">
    <property type="entry name" value="Shikimate/glucono_kinase"/>
</dbReference>
<gene>
    <name evidence="10" type="ORF">CWS31_016535</name>
</gene>
<keyword evidence="5 9" id="KW-0547">Nucleotide-binding</keyword>
<dbReference type="RefSeq" id="WP_101343769.1">
    <property type="nucleotide sequence ID" value="NZ_PJAI02000033.1"/>
</dbReference>
<evidence type="ECO:0000256" key="1">
    <source>
        <dbReference type="ARBA" id="ARBA00004761"/>
    </source>
</evidence>
<dbReference type="CDD" id="cd02021">
    <property type="entry name" value="GntK"/>
    <property type="match status" value="1"/>
</dbReference>
<dbReference type="EC" id="2.7.1.12" evidence="3 9"/>
<comment type="caution">
    <text evidence="10">The sequence shown here is derived from an EMBL/GenBank/DDBJ whole genome shotgun (WGS) entry which is preliminary data.</text>
</comment>
<sequence>MIYIVMGVSGCGKSTVGAKLAEQLSVPFYDADDYHFPESIAKMAGGTALTDEDRKPWLNFLAKKIVEWQAAGGCVLACSSLKQVYRDLLSSTTEGSVKFVYLQGDKDLLLSRLTNRESHFMGSTLLESQLQTLEVPLDAITVSVALAVDDIIAHILKKIN</sequence>
<evidence type="ECO:0000256" key="2">
    <source>
        <dbReference type="ARBA" id="ARBA00008420"/>
    </source>
</evidence>
<dbReference type="InterPro" id="IPR006001">
    <property type="entry name" value="Therm_gnt_kin"/>
</dbReference>
<dbReference type="InterPro" id="IPR027417">
    <property type="entry name" value="P-loop_NTPase"/>
</dbReference>
<evidence type="ECO:0000313" key="10">
    <source>
        <dbReference type="EMBL" id="TYK64268.1"/>
    </source>
</evidence>
<evidence type="ECO:0000256" key="4">
    <source>
        <dbReference type="ARBA" id="ARBA00022679"/>
    </source>
</evidence>
<name>A0ABY3MSU3_9GAMM</name>
<comment type="pathway">
    <text evidence="1">Carbohydrate acid metabolism.</text>
</comment>
<dbReference type="Gene3D" id="3.40.50.300">
    <property type="entry name" value="P-loop containing nucleotide triphosphate hydrolases"/>
    <property type="match status" value="1"/>
</dbReference>
<evidence type="ECO:0000256" key="6">
    <source>
        <dbReference type="ARBA" id="ARBA00022777"/>
    </source>
</evidence>
<dbReference type="EMBL" id="PJAI02000033">
    <property type="protein sequence ID" value="TYK64268.1"/>
    <property type="molecule type" value="Genomic_DNA"/>
</dbReference>
<comment type="similarity">
    <text evidence="2 9">Belongs to the gluconokinase GntK/GntV family.</text>
</comment>
<keyword evidence="11" id="KW-1185">Reference proteome</keyword>